<organism evidence="1 2">
    <name type="scientific">Deefgea chitinilytica</name>
    <dbReference type="NCBI Taxonomy" id="570276"/>
    <lineage>
        <taxon>Bacteria</taxon>
        <taxon>Pseudomonadati</taxon>
        <taxon>Pseudomonadota</taxon>
        <taxon>Betaproteobacteria</taxon>
        <taxon>Neisseriales</taxon>
        <taxon>Chitinibacteraceae</taxon>
        <taxon>Deefgea</taxon>
    </lineage>
</organism>
<name>A0ABS2CDM6_9NEIS</name>
<dbReference type="RefSeq" id="WP_203571601.1">
    <property type="nucleotide sequence ID" value="NZ_WOFE01000006.1"/>
</dbReference>
<comment type="caution">
    <text evidence="1">The sequence shown here is derived from an EMBL/GenBank/DDBJ whole genome shotgun (WGS) entry which is preliminary data.</text>
</comment>
<reference evidence="1 2" key="1">
    <citation type="submission" date="2019-11" db="EMBL/GenBank/DDBJ databases">
        <title>Novel Deefgea species.</title>
        <authorList>
            <person name="Han J.-H."/>
        </authorList>
    </citation>
    <scope>NUCLEOTIDE SEQUENCE [LARGE SCALE GENOMIC DNA]</scope>
    <source>
        <strain evidence="1 2">LMG 24817</strain>
    </source>
</reference>
<evidence type="ECO:0000313" key="2">
    <source>
        <dbReference type="Proteomes" id="UP001195660"/>
    </source>
</evidence>
<evidence type="ECO:0000313" key="1">
    <source>
        <dbReference type="EMBL" id="MBM5572269.1"/>
    </source>
</evidence>
<dbReference type="EMBL" id="WOFE01000006">
    <property type="protein sequence ID" value="MBM5572269.1"/>
    <property type="molecule type" value="Genomic_DNA"/>
</dbReference>
<accession>A0ABS2CDM6</accession>
<gene>
    <name evidence="1" type="ORF">GM173_11845</name>
</gene>
<sequence>MTQQIPDICQFDGRKYQIDAWYGDTDCIPSSEALGFTTESEHTANWEGRIDHFQVCGDKLYLFKLEVNLSEGSKDYLPQGARKEVLLRYEQFTDFSGKPTELREYRHEFIVFEDLVIPFSGSMHLSTYLDDWERPQDADEPPIEEVILHFKNGVLQELEEA</sequence>
<protein>
    <submittedName>
        <fullName evidence="1">Uncharacterized protein</fullName>
    </submittedName>
</protein>
<keyword evidence="2" id="KW-1185">Reference proteome</keyword>
<proteinExistence type="predicted"/>
<dbReference type="Proteomes" id="UP001195660">
    <property type="component" value="Unassembled WGS sequence"/>
</dbReference>